<dbReference type="EMBL" id="JACEIK010005488">
    <property type="protein sequence ID" value="MCE0481628.1"/>
    <property type="molecule type" value="Genomic_DNA"/>
</dbReference>
<evidence type="ECO:0000313" key="2">
    <source>
        <dbReference type="Proteomes" id="UP000823775"/>
    </source>
</evidence>
<name>A0ABS8VPZ4_DATST</name>
<keyword evidence="2" id="KW-1185">Reference proteome</keyword>
<reference evidence="1 2" key="1">
    <citation type="journal article" date="2021" name="BMC Genomics">
        <title>Datura genome reveals duplications of psychoactive alkaloid biosynthetic genes and high mutation rate following tissue culture.</title>
        <authorList>
            <person name="Rajewski A."/>
            <person name="Carter-House D."/>
            <person name="Stajich J."/>
            <person name="Litt A."/>
        </authorList>
    </citation>
    <scope>NUCLEOTIDE SEQUENCE [LARGE SCALE GENOMIC DNA]</scope>
    <source>
        <strain evidence="1">AR-01</strain>
    </source>
</reference>
<protein>
    <submittedName>
        <fullName evidence="1">Uncharacterized protein</fullName>
    </submittedName>
</protein>
<dbReference type="Proteomes" id="UP000823775">
    <property type="component" value="Unassembled WGS sequence"/>
</dbReference>
<comment type="caution">
    <text evidence="1">The sequence shown here is derived from an EMBL/GenBank/DDBJ whole genome shotgun (WGS) entry which is preliminary data.</text>
</comment>
<evidence type="ECO:0000313" key="1">
    <source>
        <dbReference type="EMBL" id="MCE0481628.1"/>
    </source>
</evidence>
<feature type="non-terminal residue" evidence="1">
    <location>
        <position position="56"/>
    </location>
</feature>
<sequence length="56" mass="6310">MSRGCHYDSSSGSLCGARKELSGDDECMRYKSSFHLTTCRVLRLLGSLHSRENSKR</sequence>
<organism evidence="1 2">
    <name type="scientific">Datura stramonium</name>
    <name type="common">Jimsonweed</name>
    <name type="synonym">Common thornapple</name>
    <dbReference type="NCBI Taxonomy" id="4076"/>
    <lineage>
        <taxon>Eukaryota</taxon>
        <taxon>Viridiplantae</taxon>
        <taxon>Streptophyta</taxon>
        <taxon>Embryophyta</taxon>
        <taxon>Tracheophyta</taxon>
        <taxon>Spermatophyta</taxon>
        <taxon>Magnoliopsida</taxon>
        <taxon>eudicotyledons</taxon>
        <taxon>Gunneridae</taxon>
        <taxon>Pentapetalae</taxon>
        <taxon>asterids</taxon>
        <taxon>lamiids</taxon>
        <taxon>Solanales</taxon>
        <taxon>Solanaceae</taxon>
        <taxon>Solanoideae</taxon>
        <taxon>Datureae</taxon>
        <taxon>Datura</taxon>
    </lineage>
</organism>
<proteinExistence type="predicted"/>
<accession>A0ABS8VPZ4</accession>
<gene>
    <name evidence="1" type="ORF">HAX54_039506</name>
</gene>